<dbReference type="PANTHER" id="PTHR34826">
    <property type="entry name" value="UPF0590 PROTEIN C409.17C"/>
    <property type="match status" value="1"/>
</dbReference>
<dbReference type="VEuPathDB" id="FungiDB:SPPG_05667"/>
<accession>A0A0L0HEH1</accession>
<reference evidence="3 4" key="1">
    <citation type="submission" date="2009-08" db="EMBL/GenBank/DDBJ databases">
        <title>The Genome Sequence of Spizellomyces punctatus strain DAOM BR117.</title>
        <authorList>
            <consortium name="The Broad Institute Genome Sequencing Platform"/>
            <person name="Russ C."/>
            <person name="Cuomo C."/>
            <person name="Shea T."/>
            <person name="Young S.K."/>
            <person name="Zeng Q."/>
            <person name="Koehrsen M."/>
            <person name="Haas B."/>
            <person name="Borodovsky M."/>
            <person name="Guigo R."/>
            <person name="Alvarado L."/>
            <person name="Berlin A."/>
            <person name="Bochicchio J."/>
            <person name="Borenstein D."/>
            <person name="Chapman S."/>
            <person name="Chen Z."/>
            <person name="Engels R."/>
            <person name="Freedman E."/>
            <person name="Gellesch M."/>
            <person name="Goldberg J."/>
            <person name="Griggs A."/>
            <person name="Gujja S."/>
            <person name="Heiman D."/>
            <person name="Hepburn T."/>
            <person name="Howarth C."/>
            <person name="Jen D."/>
            <person name="Larson L."/>
            <person name="Lewis B."/>
            <person name="Mehta T."/>
            <person name="Park D."/>
            <person name="Pearson M."/>
            <person name="Roberts A."/>
            <person name="Saif S."/>
            <person name="Shenoy N."/>
            <person name="Sisk P."/>
            <person name="Stolte C."/>
            <person name="Sykes S."/>
            <person name="Thomson T."/>
            <person name="Walk T."/>
            <person name="White J."/>
            <person name="Yandava C."/>
            <person name="Burger G."/>
            <person name="Gray M.W."/>
            <person name="Holland P.W.H."/>
            <person name="King N."/>
            <person name="Lang F.B.F."/>
            <person name="Roger A.J."/>
            <person name="Ruiz-Trillo I."/>
            <person name="Lander E."/>
            <person name="Nusbaum C."/>
        </authorList>
    </citation>
    <scope>NUCLEOTIDE SEQUENCE [LARGE SCALE GENOMIC DNA]</scope>
    <source>
        <strain evidence="3 4">DAOM BR117</strain>
    </source>
</reference>
<protein>
    <recommendedName>
        <fullName evidence="2">Domain of unknown function at the cortex 1 domain-containing protein</fullName>
    </recommendedName>
</protein>
<dbReference type="InParanoid" id="A0A0L0HEH1"/>
<dbReference type="EMBL" id="KQ257458">
    <property type="protein sequence ID" value="KNC99426.1"/>
    <property type="molecule type" value="Genomic_DNA"/>
</dbReference>
<dbReference type="AlphaFoldDB" id="A0A0L0HEH1"/>
<feature type="region of interest" description="Disordered" evidence="1">
    <location>
        <begin position="201"/>
        <end position="220"/>
    </location>
</feature>
<keyword evidence="4" id="KW-1185">Reference proteome</keyword>
<evidence type="ECO:0000313" key="4">
    <source>
        <dbReference type="Proteomes" id="UP000053201"/>
    </source>
</evidence>
<dbReference type="OrthoDB" id="2119945at2759"/>
<dbReference type="STRING" id="645134.A0A0L0HEH1"/>
<dbReference type="eggNOG" id="ENOG502RXNE">
    <property type="taxonomic scope" value="Eukaryota"/>
</dbReference>
<proteinExistence type="predicted"/>
<dbReference type="InterPro" id="IPR013897">
    <property type="entry name" value="Duc1"/>
</dbReference>
<evidence type="ECO:0000256" key="1">
    <source>
        <dbReference type="SAM" id="MobiDB-lite"/>
    </source>
</evidence>
<evidence type="ECO:0000313" key="3">
    <source>
        <dbReference type="EMBL" id="KNC99426.1"/>
    </source>
</evidence>
<dbReference type="OMA" id="CCERART"/>
<gene>
    <name evidence="3" type="ORF">SPPG_05667</name>
</gene>
<dbReference type="GeneID" id="27689028"/>
<sequence length="335" mass="37709">MHVSSDPPTRLCVRVGASPSSLEMAPVNDDFHPIEFDSPHFTGRICVRIVHYRGITPKGQEPLDSTPYFEGRKRYFSVQIEGRFKQPWNGDDVIFGVVFERKLRLPPGADLALTIAKWIDPALTADLHADSPWAMSPILCAMNILSVHPAPCLLARDSFLKTTRIDHRGHQKTRSGLWRLSWPIAGNVDDKISNTLALPAAAEPSNAPNPAPQRKHGPLKLPPWAFGNERSLEEDNALVTEKGKPVSAENRKKHFVKASHRKEFTFSPDHVYGWDFYNRYMDIGNLQVRLPGFSVNLADYWDGQPLRYVARSRDGKVTFFVVQFELMDDAAVANS</sequence>
<organism evidence="3 4">
    <name type="scientific">Spizellomyces punctatus (strain DAOM BR117)</name>
    <dbReference type="NCBI Taxonomy" id="645134"/>
    <lineage>
        <taxon>Eukaryota</taxon>
        <taxon>Fungi</taxon>
        <taxon>Fungi incertae sedis</taxon>
        <taxon>Chytridiomycota</taxon>
        <taxon>Chytridiomycota incertae sedis</taxon>
        <taxon>Chytridiomycetes</taxon>
        <taxon>Spizellomycetales</taxon>
        <taxon>Spizellomycetaceae</taxon>
        <taxon>Spizellomyces</taxon>
    </lineage>
</organism>
<feature type="domain" description="Domain of unknown function at the cortex 1" evidence="2">
    <location>
        <begin position="10"/>
        <end position="326"/>
    </location>
</feature>
<name>A0A0L0HEH1_SPIPD</name>
<dbReference type="PANTHER" id="PTHR34826:SF2">
    <property type="entry name" value="UPF0590 PROTEIN C409.17C"/>
    <property type="match status" value="1"/>
</dbReference>
<evidence type="ECO:0000259" key="2">
    <source>
        <dbReference type="Pfam" id="PF08588"/>
    </source>
</evidence>
<dbReference type="RefSeq" id="XP_016607466.1">
    <property type="nucleotide sequence ID" value="XM_016753877.1"/>
</dbReference>
<dbReference type="Pfam" id="PF08588">
    <property type="entry name" value="Duc1"/>
    <property type="match status" value="1"/>
</dbReference>
<dbReference type="Proteomes" id="UP000053201">
    <property type="component" value="Unassembled WGS sequence"/>
</dbReference>